<evidence type="ECO:0000256" key="1">
    <source>
        <dbReference type="SAM" id="MobiDB-lite"/>
    </source>
</evidence>
<feature type="compositionally biased region" description="Basic and acidic residues" evidence="1">
    <location>
        <begin position="114"/>
        <end position="126"/>
    </location>
</feature>
<protein>
    <submittedName>
        <fullName evidence="2">Uncharacterized protein</fullName>
    </submittedName>
</protein>
<feature type="region of interest" description="Disordered" evidence="1">
    <location>
        <begin position="33"/>
        <end position="63"/>
    </location>
</feature>
<evidence type="ECO:0000313" key="3">
    <source>
        <dbReference type="Proteomes" id="UP000801428"/>
    </source>
</evidence>
<dbReference type="EMBL" id="SWKU01000010">
    <property type="protein sequence ID" value="KAF3003137.1"/>
    <property type="molecule type" value="Genomic_DNA"/>
</dbReference>
<name>A0A9P4TFX7_CURKU</name>
<reference evidence="2" key="1">
    <citation type="submission" date="2019-04" db="EMBL/GenBank/DDBJ databases">
        <title>Sequencing of skin fungus with MAO and IRED activity.</title>
        <authorList>
            <person name="Marsaioli A.J."/>
            <person name="Bonatto J.M.C."/>
            <person name="Reis Junior O."/>
        </authorList>
    </citation>
    <scope>NUCLEOTIDE SEQUENCE</scope>
    <source>
        <strain evidence="2">30M1</strain>
    </source>
</reference>
<keyword evidence="3" id="KW-1185">Reference proteome</keyword>
<evidence type="ECO:0000313" key="2">
    <source>
        <dbReference type="EMBL" id="KAF3003137.1"/>
    </source>
</evidence>
<organism evidence="2 3">
    <name type="scientific">Curvularia kusanoi</name>
    <name type="common">Cochliobolus kusanoi</name>
    <dbReference type="NCBI Taxonomy" id="90978"/>
    <lineage>
        <taxon>Eukaryota</taxon>
        <taxon>Fungi</taxon>
        <taxon>Dikarya</taxon>
        <taxon>Ascomycota</taxon>
        <taxon>Pezizomycotina</taxon>
        <taxon>Dothideomycetes</taxon>
        <taxon>Pleosporomycetidae</taxon>
        <taxon>Pleosporales</taxon>
        <taxon>Pleosporineae</taxon>
        <taxon>Pleosporaceae</taxon>
        <taxon>Curvularia</taxon>
    </lineage>
</organism>
<sequence length="126" mass="14224">MEIDDDFANIIDEDLWNANTPLTDFEELGSSTRHTLGFTAPAAEKPRTQRRVAKKPTGVEKTPAKSRIVERLGLLVLPASVLRVPRAAPELTWQPDLPDKEDEENEDYPLSFEFPDRYDEVRSGTA</sequence>
<dbReference type="Proteomes" id="UP000801428">
    <property type="component" value="Unassembled WGS sequence"/>
</dbReference>
<accession>A0A9P4TFX7</accession>
<dbReference type="AlphaFoldDB" id="A0A9P4TFX7"/>
<gene>
    <name evidence="2" type="ORF">E8E13_008658</name>
</gene>
<comment type="caution">
    <text evidence="2">The sequence shown here is derived from an EMBL/GenBank/DDBJ whole genome shotgun (WGS) entry which is preliminary data.</text>
</comment>
<proteinExistence type="predicted"/>
<feature type="region of interest" description="Disordered" evidence="1">
    <location>
        <begin position="88"/>
        <end position="126"/>
    </location>
</feature>